<dbReference type="Proteomes" id="UP000235739">
    <property type="component" value="Unassembled WGS sequence"/>
</dbReference>
<protein>
    <submittedName>
        <fullName evidence="4">FAD-binding dehydrogenase</fullName>
    </submittedName>
</protein>
<dbReference type="Gene3D" id="3.90.700.10">
    <property type="entry name" value="Succinate dehydrogenase/fumarate reductase flavoprotein, catalytic domain"/>
    <property type="match status" value="1"/>
</dbReference>
<evidence type="ECO:0000256" key="1">
    <source>
        <dbReference type="ARBA" id="ARBA00022630"/>
    </source>
</evidence>
<evidence type="ECO:0000313" key="4">
    <source>
        <dbReference type="EMBL" id="PMQ20741.1"/>
    </source>
</evidence>
<feature type="domain" description="FAD-dependent oxidoreductase 2 FAD-binding" evidence="3">
    <location>
        <begin position="8"/>
        <end position="541"/>
    </location>
</feature>
<evidence type="ECO:0000256" key="2">
    <source>
        <dbReference type="ARBA" id="ARBA00023002"/>
    </source>
</evidence>
<name>A0A2N7S3M0_9MICC</name>
<dbReference type="GO" id="GO:0033765">
    <property type="term" value="F:steroid dehydrogenase activity, acting on the CH-CH group of donors"/>
    <property type="evidence" value="ECO:0007669"/>
    <property type="project" value="UniProtKB-ARBA"/>
</dbReference>
<dbReference type="InterPro" id="IPR027477">
    <property type="entry name" value="Succ_DH/fumarate_Rdtase_cat_sf"/>
</dbReference>
<dbReference type="Gene3D" id="3.50.50.60">
    <property type="entry name" value="FAD/NAD(P)-binding domain"/>
    <property type="match status" value="1"/>
</dbReference>
<dbReference type="AlphaFoldDB" id="A0A2N7S3M0"/>
<dbReference type="RefSeq" id="WP_102597534.1">
    <property type="nucleotide sequence ID" value="NZ_JBQDKG010000055.1"/>
</dbReference>
<dbReference type="PANTHER" id="PTHR43260">
    <property type="entry name" value="3-KETOSTEROID-DELTA-1-DEHYDROGENASE"/>
    <property type="match status" value="1"/>
</dbReference>
<dbReference type="InterPro" id="IPR014614">
    <property type="entry name" value="KsdD_DH"/>
</dbReference>
<dbReference type="PIRSF" id="PIRSF036654">
    <property type="entry name" value="UCP036654"/>
    <property type="match status" value="1"/>
</dbReference>
<dbReference type="SUPFAM" id="SSF51905">
    <property type="entry name" value="FAD/NAD(P)-binding domain"/>
    <property type="match status" value="1"/>
</dbReference>
<dbReference type="PANTHER" id="PTHR43260:SF1">
    <property type="entry name" value="KSDD-LIKE STEROID DEHYDROGENASE RV0785"/>
    <property type="match status" value="1"/>
</dbReference>
<sequence>MNCEQGGVVIIGAGLAGLVAASEALDAGLKIRILDQENDANLGGQAYWSFGGLFLVDTPEQRRLGVHDSFDLAWSDWQHSAQFDRLADEDLWAHRWAKAYVEFAATEKRSWIKQKGIDLTPVVGWAERGDGRAEGHGNSVPRFHIAWGTGTGVSEPFANKVREGMRTGKVQVLNRHRVTGLVVEGGSVTGVRGEILSLDNALRGWKSTRNVESEFEFSAEAVVIATGGIGGNHDLVRRFWPSRLGSAPGHMITGVPEYVDGSGIELSEAAGARLVNRDRMWHYTEGIQNWNSIWPNHGIRILPGPSSMWFDAEGNRLGAPCLPGDDTLGTLKYLRTDPVAKKYDYSWFVLNQRILEKEFALSGSEQNPDLTNRDKAGVIKDRVFGTGAPGPVNDFLNRGADFVAATTVEELASKMNAIAPETVVDASKLHQQLLVRDSQIDNAFSKDQQIQSIRNARKYIGDRLTRVVAPHKILDPAAGPLVAVKLHILTRKSLGGLQTDLSGRVLQQDGRVFEGLYAAGEASGFGGGGIHGYNALEGTFLGGCLFSGRQVGRAVVDAVR</sequence>
<organism evidence="4 5">
    <name type="scientific">Glutamicibacter arilaitensis</name>
    <dbReference type="NCBI Taxonomy" id="256701"/>
    <lineage>
        <taxon>Bacteria</taxon>
        <taxon>Bacillati</taxon>
        <taxon>Actinomycetota</taxon>
        <taxon>Actinomycetes</taxon>
        <taxon>Micrococcales</taxon>
        <taxon>Micrococcaceae</taxon>
        <taxon>Glutamicibacter</taxon>
    </lineage>
</organism>
<comment type="caution">
    <text evidence="4">The sequence shown here is derived from an EMBL/GenBank/DDBJ whole genome shotgun (WGS) entry which is preliminary data.</text>
</comment>
<keyword evidence="1" id="KW-0285">Flavoprotein</keyword>
<proteinExistence type="predicted"/>
<dbReference type="NCBIfam" id="NF009472">
    <property type="entry name" value="PRK12834.1"/>
    <property type="match status" value="1"/>
</dbReference>
<accession>A0A2N7S3M0</accession>
<dbReference type="InterPro" id="IPR003953">
    <property type="entry name" value="FAD-dep_OxRdtase_2_FAD-bd"/>
</dbReference>
<dbReference type="InterPro" id="IPR036188">
    <property type="entry name" value="FAD/NAD-bd_sf"/>
</dbReference>
<keyword evidence="2" id="KW-0560">Oxidoreductase</keyword>
<reference evidence="4 5" key="1">
    <citation type="journal article" date="2017" name="Elife">
        <title>Extensive horizontal gene transfer in cheese-associated bacteria.</title>
        <authorList>
            <person name="Bonham K.S."/>
            <person name="Wolfe B.E."/>
            <person name="Dutton R.J."/>
        </authorList>
    </citation>
    <scope>NUCLEOTIDE SEQUENCE [LARGE SCALE GENOMIC DNA]</scope>
    <source>
        <strain evidence="4 5">JB182</strain>
    </source>
</reference>
<gene>
    <name evidence="4" type="ORF">CIK84_03870</name>
</gene>
<evidence type="ECO:0000313" key="5">
    <source>
        <dbReference type="Proteomes" id="UP000235739"/>
    </source>
</evidence>
<dbReference type="EMBL" id="PNQX01000001">
    <property type="protein sequence ID" value="PMQ20741.1"/>
    <property type="molecule type" value="Genomic_DNA"/>
</dbReference>
<evidence type="ECO:0000259" key="3">
    <source>
        <dbReference type="Pfam" id="PF00890"/>
    </source>
</evidence>
<dbReference type="Pfam" id="PF00890">
    <property type="entry name" value="FAD_binding_2"/>
    <property type="match status" value="1"/>
</dbReference>